<dbReference type="CDD" id="cd18138">
    <property type="entry name" value="HLD_clamp_pol_III_delta"/>
    <property type="match status" value="1"/>
</dbReference>
<feature type="domain" description="DNA polymerase III delta N-terminal" evidence="10">
    <location>
        <begin position="20"/>
        <end position="138"/>
    </location>
</feature>
<keyword evidence="12" id="KW-1185">Reference proteome</keyword>
<dbReference type="GO" id="GO:0006261">
    <property type="term" value="P:DNA-templated DNA replication"/>
    <property type="evidence" value="ECO:0007669"/>
    <property type="project" value="TreeGrafter"/>
</dbReference>
<dbReference type="InterPro" id="IPR027417">
    <property type="entry name" value="P-loop_NTPase"/>
</dbReference>
<dbReference type="PANTHER" id="PTHR34388:SF1">
    <property type="entry name" value="DNA POLYMERASE III SUBUNIT DELTA"/>
    <property type="match status" value="1"/>
</dbReference>
<comment type="catalytic activity">
    <reaction evidence="8">
        <text>DNA(n) + a 2'-deoxyribonucleoside 5'-triphosphate = DNA(n+1) + diphosphate</text>
        <dbReference type="Rhea" id="RHEA:22508"/>
        <dbReference type="Rhea" id="RHEA-COMP:17339"/>
        <dbReference type="Rhea" id="RHEA-COMP:17340"/>
        <dbReference type="ChEBI" id="CHEBI:33019"/>
        <dbReference type="ChEBI" id="CHEBI:61560"/>
        <dbReference type="ChEBI" id="CHEBI:173112"/>
        <dbReference type="EC" id="2.7.7.7"/>
    </reaction>
</comment>
<dbReference type="EMBL" id="CP003989">
    <property type="protein sequence ID" value="AGA34165.1"/>
    <property type="molecule type" value="Genomic_DNA"/>
</dbReference>
<dbReference type="OrthoDB" id="9770982at2"/>
<dbReference type="InterPro" id="IPR008921">
    <property type="entry name" value="DNA_pol3_clamp-load_cplx_C"/>
</dbReference>
<evidence type="ECO:0000256" key="7">
    <source>
        <dbReference type="ARBA" id="ARBA00034754"/>
    </source>
</evidence>
<comment type="similarity">
    <text evidence="7">Belongs to the DNA polymerase HolA subunit family.</text>
</comment>
<dbReference type="NCBIfam" id="TIGR01128">
    <property type="entry name" value="holA"/>
    <property type="match status" value="1"/>
</dbReference>
<dbReference type="Gene3D" id="1.20.272.10">
    <property type="match status" value="1"/>
</dbReference>
<name>L0DYX4_THIND</name>
<keyword evidence="4 11" id="KW-0548">Nucleotidyltransferase</keyword>
<dbReference type="RefSeq" id="WP_015259281.1">
    <property type="nucleotide sequence ID" value="NC_019902.2"/>
</dbReference>
<sequence>MNIAPDRLSSALDRGLKPIYVILAEEPLQALEAGDAVRAAARAGGFAARTVLDLAASGDWGAFEAAVRDRSLFAERGLIDLRLPSGKPGRTGAEQLARYARAPEPDLILLLQLPRPDRDMRKAAWFKVLERAAVMVHARPVPPNRLGAWIRERLVRAGIGIEPEALALLAARVEGNLLAARQEVEKLKLAGVTEIDLDTLRQGLVDVARYDLFGLPAVALSGDTARALRMLRGMLAEGQPEPLILWALARDIRALARASERRAAGEPAAQATRGFWGTDAAALRRAVDRVDPVGARRLLVQAATVDRVIKGREAGNAARQLVDLVAALSGRPLLAA</sequence>
<dbReference type="InterPro" id="IPR010372">
    <property type="entry name" value="DNA_pol3_delta_N"/>
</dbReference>
<dbReference type="HOGENOM" id="CLU_044694_0_0_6"/>
<evidence type="ECO:0000256" key="6">
    <source>
        <dbReference type="ARBA" id="ARBA00022932"/>
    </source>
</evidence>
<evidence type="ECO:0000256" key="3">
    <source>
        <dbReference type="ARBA" id="ARBA00022679"/>
    </source>
</evidence>
<protein>
    <recommendedName>
        <fullName evidence="2 9">DNA polymerase III subunit delta</fullName>
        <ecNumber evidence="1 9">2.7.7.7</ecNumber>
    </recommendedName>
</protein>
<dbReference type="EC" id="2.7.7.7" evidence="1 9"/>
<dbReference type="AlphaFoldDB" id="L0DYX4"/>
<organism evidence="11 12">
    <name type="scientific">Thioalkalivibrio nitratireducens (strain DSM 14787 / UNIQEM 213 / ALEN2)</name>
    <dbReference type="NCBI Taxonomy" id="1255043"/>
    <lineage>
        <taxon>Bacteria</taxon>
        <taxon>Pseudomonadati</taxon>
        <taxon>Pseudomonadota</taxon>
        <taxon>Gammaproteobacteria</taxon>
        <taxon>Chromatiales</taxon>
        <taxon>Ectothiorhodospiraceae</taxon>
        <taxon>Thioalkalivibrio</taxon>
    </lineage>
</organism>
<dbReference type="Pfam" id="PF06144">
    <property type="entry name" value="DNA_pol3_delta"/>
    <property type="match status" value="1"/>
</dbReference>
<dbReference type="Gene3D" id="3.40.50.300">
    <property type="entry name" value="P-loop containing nucleotide triphosphate hydrolases"/>
    <property type="match status" value="1"/>
</dbReference>
<keyword evidence="5" id="KW-0235">DNA replication</keyword>
<accession>L0DYX4</accession>
<evidence type="ECO:0000256" key="4">
    <source>
        <dbReference type="ARBA" id="ARBA00022695"/>
    </source>
</evidence>
<evidence type="ECO:0000256" key="8">
    <source>
        <dbReference type="ARBA" id="ARBA00049244"/>
    </source>
</evidence>
<dbReference type="SUPFAM" id="SSF52540">
    <property type="entry name" value="P-loop containing nucleoside triphosphate hydrolases"/>
    <property type="match status" value="1"/>
</dbReference>
<evidence type="ECO:0000313" key="12">
    <source>
        <dbReference type="Proteomes" id="UP000010809"/>
    </source>
</evidence>
<proteinExistence type="inferred from homology"/>
<dbReference type="GO" id="GO:0003677">
    <property type="term" value="F:DNA binding"/>
    <property type="evidence" value="ECO:0007669"/>
    <property type="project" value="InterPro"/>
</dbReference>
<dbReference type="InterPro" id="IPR005790">
    <property type="entry name" value="DNA_polIII_delta"/>
</dbReference>
<dbReference type="KEGG" id="tni:TVNIR_2522"/>
<keyword evidence="3 11" id="KW-0808">Transferase</keyword>
<keyword evidence="6" id="KW-0239">DNA-directed DNA polymerase</keyword>
<dbReference type="Proteomes" id="UP000010809">
    <property type="component" value="Chromosome"/>
</dbReference>
<dbReference type="PANTHER" id="PTHR34388">
    <property type="entry name" value="DNA POLYMERASE III SUBUNIT DELTA"/>
    <property type="match status" value="1"/>
</dbReference>
<dbReference type="GO" id="GO:0009360">
    <property type="term" value="C:DNA polymerase III complex"/>
    <property type="evidence" value="ECO:0007669"/>
    <property type="project" value="UniProtKB-UniRule"/>
</dbReference>
<dbReference type="Gene3D" id="1.10.8.60">
    <property type="match status" value="1"/>
</dbReference>
<evidence type="ECO:0000256" key="2">
    <source>
        <dbReference type="ARBA" id="ARBA00017703"/>
    </source>
</evidence>
<evidence type="ECO:0000256" key="1">
    <source>
        <dbReference type="ARBA" id="ARBA00012417"/>
    </source>
</evidence>
<evidence type="ECO:0000259" key="10">
    <source>
        <dbReference type="Pfam" id="PF06144"/>
    </source>
</evidence>
<gene>
    <name evidence="11" type="primary">holA [H]</name>
    <name evidence="11" type="ordered locus">TVNIR_2522</name>
</gene>
<evidence type="ECO:0000256" key="5">
    <source>
        <dbReference type="ARBA" id="ARBA00022705"/>
    </source>
</evidence>
<dbReference type="GO" id="GO:0003887">
    <property type="term" value="F:DNA-directed DNA polymerase activity"/>
    <property type="evidence" value="ECO:0007669"/>
    <property type="project" value="UniProtKB-UniRule"/>
</dbReference>
<dbReference type="eggNOG" id="COG1466">
    <property type="taxonomic scope" value="Bacteria"/>
</dbReference>
<evidence type="ECO:0000256" key="9">
    <source>
        <dbReference type="NCBIfam" id="TIGR01128"/>
    </source>
</evidence>
<evidence type="ECO:0000313" key="11">
    <source>
        <dbReference type="EMBL" id="AGA34165.1"/>
    </source>
</evidence>
<reference evidence="11" key="1">
    <citation type="submission" date="2015-12" db="EMBL/GenBank/DDBJ databases">
        <authorList>
            <person name="Tikhonova T.V."/>
            <person name="Pavlov A.R."/>
            <person name="Beletsky A.V."/>
            <person name="Mardanov A.V."/>
            <person name="Sorokin D.Y."/>
            <person name="Ravin N.V."/>
            <person name="Popov V.O."/>
        </authorList>
    </citation>
    <scope>NUCLEOTIDE SEQUENCE</scope>
    <source>
        <strain evidence="11">DSM 14787</strain>
    </source>
</reference>
<dbReference type="STRING" id="1255043.TVNIR_2522"/>
<dbReference type="PATRIC" id="fig|1255043.3.peg.2545"/>
<dbReference type="SUPFAM" id="SSF48019">
    <property type="entry name" value="post-AAA+ oligomerization domain-like"/>
    <property type="match status" value="1"/>
</dbReference>